<dbReference type="AlphaFoldDB" id="A0A558A0P1"/>
<dbReference type="Proteomes" id="UP000320011">
    <property type="component" value="Unassembled WGS sequence"/>
</dbReference>
<dbReference type="OrthoDB" id="3612344at2"/>
<keyword evidence="3" id="KW-0436">Ligase</keyword>
<comment type="caution">
    <text evidence="3">The sequence shown here is derived from an EMBL/GenBank/DDBJ whole genome shotgun (WGS) entry which is preliminary data.</text>
</comment>
<evidence type="ECO:0000259" key="2">
    <source>
        <dbReference type="Pfam" id="PF00501"/>
    </source>
</evidence>
<dbReference type="EMBL" id="VJWX01000708">
    <property type="protein sequence ID" value="TVT17824.1"/>
    <property type="molecule type" value="Genomic_DNA"/>
</dbReference>
<evidence type="ECO:0000313" key="3">
    <source>
        <dbReference type="EMBL" id="TVT17824.1"/>
    </source>
</evidence>
<dbReference type="InterPro" id="IPR000873">
    <property type="entry name" value="AMP-dep_synth/lig_dom"/>
</dbReference>
<accession>A0A558A0P1</accession>
<evidence type="ECO:0000256" key="1">
    <source>
        <dbReference type="SAM" id="MobiDB-lite"/>
    </source>
</evidence>
<dbReference type="SUPFAM" id="SSF56801">
    <property type="entry name" value="Acetyl-CoA synthetase-like"/>
    <property type="match status" value="1"/>
</dbReference>
<reference evidence="3 4" key="1">
    <citation type="submission" date="2019-07" db="EMBL/GenBank/DDBJ databases">
        <authorList>
            <person name="Duangmal K."/>
            <person name="Teo W.F.A."/>
        </authorList>
    </citation>
    <scope>NUCLEOTIDE SEQUENCE [LARGE SCALE GENOMIC DNA]</scope>
    <source>
        <strain evidence="3 4">TBRC 6029</strain>
    </source>
</reference>
<organism evidence="3 4">
    <name type="scientific">Amycolatopsis rhizosphaerae</name>
    <dbReference type="NCBI Taxonomy" id="2053003"/>
    <lineage>
        <taxon>Bacteria</taxon>
        <taxon>Bacillati</taxon>
        <taxon>Actinomycetota</taxon>
        <taxon>Actinomycetes</taxon>
        <taxon>Pseudonocardiales</taxon>
        <taxon>Pseudonocardiaceae</taxon>
        <taxon>Amycolatopsis</taxon>
    </lineage>
</organism>
<sequence>MVTRSPSAPPQAFGGRTGPPGQTMRESDIGSLSDPAVPGDTIPFTFPDVVMIWSRIPDSAPNGGNVGDSSLFLTRILDVLCDGGDKIAFAHRSRSMSYRETFDTLRRLHATLKSEGISPGQTVAITGGNMPETILLQIAAQLRGARVIHVENGMPLDDLQADHVLSSDPDGPLLLAGNGAKTSHADIVMPGKVETLFAVENGAPVRYDETYEELARTIEPHAGEPERILLIAPMSHPIGNRITVKALLAGDTVVLHERTREPLQSASAQGPGE</sequence>
<evidence type="ECO:0000313" key="4">
    <source>
        <dbReference type="Proteomes" id="UP000320011"/>
    </source>
</evidence>
<feature type="domain" description="AMP-dependent synthetase/ligase" evidence="2">
    <location>
        <begin position="84"/>
        <end position="160"/>
    </location>
</feature>
<dbReference type="GO" id="GO:0016874">
    <property type="term" value="F:ligase activity"/>
    <property type="evidence" value="ECO:0007669"/>
    <property type="project" value="UniProtKB-KW"/>
</dbReference>
<proteinExistence type="predicted"/>
<dbReference type="Gene3D" id="3.40.50.980">
    <property type="match status" value="1"/>
</dbReference>
<keyword evidence="4" id="KW-1185">Reference proteome</keyword>
<protein>
    <submittedName>
        <fullName evidence="3">Long-chain fatty acid--CoA ligase</fullName>
    </submittedName>
</protein>
<name>A0A558A0P1_9PSEU</name>
<dbReference type="Pfam" id="PF00501">
    <property type="entry name" value="AMP-binding"/>
    <property type="match status" value="1"/>
</dbReference>
<feature type="region of interest" description="Disordered" evidence="1">
    <location>
        <begin position="1"/>
        <end position="36"/>
    </location>
</feature>
<gene>
    <name evidence="3" type="ORF">FNH05_35850</name>
</gene>
<reference evidence="3 4" key="2">
    <citation type="submission" date="2019-08" db="EMBL/GenBank/DDBJ databases">
        <title>Amycolatopsis acidicola sp. nov., isolated from peat swamp forest soil.</title>
        <authorList>
            <person name="Srisuk N."/>
        </authorList>
    </citation>
    <scope>NUCLEOTIDE SEQUENCE [LARGE SCALE GENOMIC DNA]</scope>
    <source>
        <strain evidence="3 4">TBRC 6029</strain>
    </source>
</reference>